<sequence>MDQISITATSISRAAEHFGLPLSTLRFWEHEGLLSSHRRANRRCYDVEQLYRIAVVKRWRDTALFGIDQIRELLTAGRDAVTWHGVITRAIEAVDAKIVRLEEARDYLRHLRDCAHHGEDDCPGFRATVTLPPT</sequence>
<dbReference type="PANTHER" id="PTHR30204:SF69">
    <property type="entry name" value="MERR-FAMILY TRANSCRIPTIONAL REGULATOR"/>
    <property type="match status" value="1"/>
</dbReference>
<evidence type="ECO:0000313" key="6">
    <source>
        <dbReference type="EMBL" id="GAA4034592.1"/>
    </source>
</evidence>
<comment type="caution">
    <text evidence="6">The sequence shown here is derived from an EMBL/GenBank/DDBJ whole genome shotgun (WGS) entry which is preliminary data.</text>
</comment>
<dbReference type="InterPro" id="IPR000551">
    <property type="entry name" value="MerR-type_HTH_dom"/>
</dbReference>
<keyword evidence="7" id="KW-1185">Reference proteome</keyword>
<reference evidence="7" key="1">
    <citation type="journal article" date="2019" name="Int. J. Syst. Evol. Microbiol.">
        <title>The Global Catalogue of Microorganisms (GCM) 10K type strain sequencing project: providing services to taxonomists for standard genome sequencing and annotation.</title>
        <authorList>
            <consortium name="The Broad Institute Genomics Platform"/>
            <consortium name="The Broad Institute Genome Sequencing Center for Infectious Disease"/>
            <person name="Wu L."/>
            <person name="Ma J."/>
        </authorList>
    </citation>
    <scope>NUCLEOTIDE SEQUENCE [LARGE SCALE GENOMIC DNA]</scope>
    <source>
        <strain evidence="7">JCM 17342</strain>
    </source>
</reference>
<evidence type="ECO:0000256" key="4">
    <source>
        <dbReference type="ARBA" id="ARBA00023163"/>
    </source>
</evidence>
<dbReference type="PANTHER" id="PTHR30204">
    <property type="entry name" value="REDOX-CYCLING DRUG-SENSING TRANSCRIPTIONAL ACTIVATOR SOXR"/>
    <property type="match status" value="1"/>
</dbReference>
<dbReference type="RefSeq" id="WP_344884952.1">
    <property type="nucleotide sequence ID" value="NZ_BAABAL010000026.1"/>
</dbReference>
<dbReference type="EMBL" id="BAABAL010000026">
    <property type="protein sequence ID" value="GAA4034592.1"/>
    <property type="molecule type" value="Genomic_DNA"/>
</dbReference>
<evidence type="ECO:0000256" key="1">
    <source>
        <dbReference type="ARBA" id="ARBA00022491"/>
    </source>
</evidence>
<dbReference type="SMART" id="SM00422">
    <property type="entry name" value="HTH_MERR"/>
    <property type="match status" value="1"/>
</dbReference>
<dbReference type="Pfam" id="PF13411">
    <property type="entry name" value="MerR_1"/>
    <property type="match status" value="1"/>
</dbReference>
<protein>
    <recommendedName>
        <fullName evidence="5">HTH merR-type domain-containing protein</fullName>
    </recommendedName>
</protein>
<proteinExistence type="predicted"/>
<accession>A0ABP7U2E2</accession>
<dbReference type="SUPFAM" id="SSF46955">
    <property type="entry name" value="Putative DNA-binding domain"/>
    <property type="match status" value="1"/>
</dbReference>
<evidence type="ECO:0000259" key="5">
    <source>
        <dbReference type="PROSITE" id="PS50937"/>
    </source>
</evidence>
<evidence type="ECO:0000256" key="2">
    <source>
        <dbReference type="ARBA" id="ARBA00023015"/>
    </source>
</evidence>
<organism evidence="6 7">
    <name type="scientific">Allokutzneria multivorans</name>
    <dbReference type="NCBI Taxonomy" id="1142134"/>
    <lineage>
        <taxon>Bacteria</taxon>
        <taxon>Bacillati</taxon>
        <taxon>Actinomycetota</taxon>
        <taxon>Actinomycetes</taxon>
        <taxon>Pseudonocardiales</taxon>
        <taxon>Pseudonocardiaceae</taxon>
        <taxon>Allokutzneria</taxon>
    </lineage>
</organism>
<evidence type="ECO:0000256" key="3">
    <source>
        <dbReference type="ARBA" id="ARBA00023125"/>
    </source>
</evidence>
<keyword evidence="1" id="KW-0678">Repressor</keyword>
<dbReference type="Proteomes" id="UP001501747">
    <property type="component" value="Unassembled WGS sequence"/>
</dbReference>
<keyword evidence="2" id="KW-0805">Transcription regulation</keyword>
<keyword evidence="3" id="KW-0238">DNA-binding</keyword>
<keyword evidence="4" id="KW-0804">Transcription</keyword>
<dbReference type="Gene3D" id="1.10.1660.10">
    <property type="match status" value="1"/>
</dbReference>
<dbReference type="InterPro" id="IPR047057">
    <property type="entry name" value="MerR_fam"/>
</dbReference>
<dbReference type="PROSITE" id="PS50937">
    <property type="entry name" value="HTH_MERR_2"/>
    <property type="match status" value="1"/>
</dbReference>
<dbReference type="InterPro" id="IPR009061">
    <property type="entry name" value="DNA-bd_dom_put_sf"/>
</dbReference>
<gene>
    <name evidence="6" type="ORF">GCM10022247_69770</name>
</gene>
<evidence type="ECO:0000313" key="7">
    <source>
        <dbReference type="Proteomes" id="UP001501747"/>
    </source>
</evidence>
<name>A0ABP7U2E2_9PSEU</name>
<feature type="domain" description="HTH merR-type" evidence="5">
    <location>
        <begin position="10"/>
        <end position="76"/>
    </location>
</feature>